<dbReference type="AlphaFoldDB" id="A0A6P0DJE8"/>
<evidence type="ECO:0000313" key="1">
    <source>
        <dbReference type="EMBL" id="NEK52070.1"/>
    </source>
</evidence>
<dbReference type="Proteomes" id="UP000471409">
    <property type="component" value="Unassembled WGS sequence"/>
</dbReference>
<name>A0A6P0DJE8_RHILE</name>
<organism evidence="1 2">
    <name type="scientific">Rhizobium leguminosarum</name>
    <dbReference type="NCBI Taxonomy" id="384"/>
    <lineage>
        <taxon>Bacteria</taxon>
        <taxon>Pseudomonadati</taxon>
        <taxon>Pseudomonadota</taxon>
        <taxon>Alphaproteobacteria</taxon>
        <taxon>Hyphomicrobiales</taxon>
        <taxon>Rhizobiaceae</taxon>
        <taxon>Rhizobium/Agrobacterium group</taxon>
        <taxon>Rhizobium</taxon>
    </lineage>
</organism>
<proteinExistence type="predicted"/>
<comment type="caution">
    <text evidence="1">The sequence shown here is derived from an EMBL/GenBank/DDBJ whole genome shotgun (WGS) entry which is preliminary data.</text>
</comment>
<accession>A0A6P0DJE8</accession>
<dbReference type="RefSeq" id="WP_018517282.1">
    <property type="nucleotide sequence ID" value="NZ_CP121635.1"/>
</dbReference>
<gene>
    <name evidence="1" type="ORF">GUK36_21825</name>
</gene>
<sequence length="74" mass="8059">MKLLQSNGPASDYLLEQHGIKRTPATLRNLRVKGGGPAFTKIGNQVFYEANALDAWVATKRSKPVFSTSELPTA</sequence>
<protein>
    <recommendedName>
        <fullName evidence="3">DNA-binding protein</fullName>
    </recommendedName>
</protein>
<reference evidence="1 2" key="1">
    <citation type="submission" date="2020-01" db="EMBL/GenBank/DDBJ databases">
        <title>Rhizobium genotypes associated with high levels of biological nitrogen fixation by grain legumes in a temperate-maritime cropping system.</title>
        <authorList>
            <person name="Maluk M."/>
            <person name="Francesc Ferrando Molina F."/>
            <person name="Lopez Del Egido L."/>
            <person name="Lafos M."/>
            <person name="Langarica-Fuentes A."/>
            <person name="Gebre Yohannes G."/>
            <person name="Young M.W."/>
            <person name="Martin P."/>
            <person name="Gantlett R."/>
            <person name="Kenicer G."/>
            <person name="Hawes C."/>
            <person name="Begg G.S."/>
            <person name="Quilliam R.S."/>
            <person name="Squire G.R."/>
            <person name="Poole P.S."/>
            <person name="Young P.W."/>
            <person name="Iannetta P.M."/>
            <person name="James E.K."/>
        </authorList>
    </citation>
    <scope>NUCLEOTIDE SEQUENCE [LARGE SCALE GENOMIC DNA]</scope>
    <source>
        <strain evidence="1 2">JHI944</strain>
    </source>
</reference>
<evidence type="ECO:0008006" key="3">
    <source>
        <dbReference type="Google" id="ProtNLM"/>
    </source>
</evidence>
<evidence type="ECO:0000313" key="2">
    <source>
        <dbReference type="Proteomes" id="UP000471409"/>
    </source>
</evidence>
<dbReference type="EMBL" id="WXXP01000009">
    <property type="protein sequence ID" value="NEK52070.1"/>
    <property type="molecule type" value="Genomic_DNA"/>
</dbReference>